<dbReference type="PANTHER" id="PTHR13271:SF103">
    <property type="entry name" value="N-METHYLTRANSFERASE DOMAIN AND SET DOMAIN CONTAINING PROTEIN-RELATED"/>
    <property type="match status" value="1"/>
</dbReference>
<dbReference type="PANTHER" id="PTHR13271">
    <property type="entry name" value="UNCHARACTERIZED PUTATIVE METHYLTRANSFERASE"/>
    <property type="match status" value="1"/>
</dbReference>
<feature type="domain" description="SET" evidence="4">
    <location>
        <begin position="169"/>
        <end position="387"/>
    </location>
</feature>
<dbReference type="Gene3D" id="3.90.1410.10">
    <property type="entry name" value="set domain protein methyltransferase, domain 1"/>
    <property type="match status" value="1"/>
</dbReference>
<evidence type="ECO:0000313" key="6">
    <source>
        <dbReference type="RefSeq" id="XP_048323512.2"/>
    </source>
</evidence>
<keyword evidence="1" id="KW-0489">Methyltransferase</keyword>
<protein>
    <submittedName>
        <fullName evidence="6">Uncharacterized protein LOC107410546 isoform X1</fullName>
    </submittedName>
</protein>
<dbReference type="RefSeq" id="XP_048323512.2">
    <property type="nucleotide sequence ID" value="XM_048467555.2"/>
</dbReference>
<reference evidence="5" key="1">
    <citation type="submission" date="2025-05" db="UniProtKB">
        <authorList>
            <consortium name="RefSeq"/>
        </authorList>
    </citation>
    <scope>NUCLEOTIDE SEQUENCE [LARGE SCALE GENOMIC DNA]</scope>
</reference>
<dbReference type="Pfam" id="PF00856">
    <property type="entry name" value="SET"/>
    <property type="match status" value="1"/>
</dbReference>
<keyword evidence="2" id="KW-0808">Transferase</keyword>
<dbReference type="GeneID" id="107410546"/>
<evidence type="ECO:0000259" key="4">
    <source>
        <dbReference type="PROSITE" id="PS50280"/>
    </source>
</evidence>
<keyword evidence="5" id="KW-1185">Reference proteome</keyword>
<dbReference type="InterPro" id="IPR046341">
    <property type="entry name" value="SET_dom_sf"/>
</dbReference>
<accession>A0ABM3I8X7</accession>
<dbReference type="InterPro" id="IPR050600">
    <property type="entry name" value="SETD3_SETD6_MTase"/>
</dbReference>
<keyword evidence="3" id="KW-0949">S-adenosyl-L-methionine</keyword>
<dbReference type="SUPFAM" id="SSF81822">
    <property type="entry name" value="RuBisCo LSMT C-terminal, substrate-binding domain"/>
    <property type="match status" value="1"/>
</dbReference>
<dbReference type="InterPro" id="IPR015353">
    <property type="entry name" value="Rubisco_LSMT_subst-bd"/>
</dbReference>
<proteinExistence type="predicted"/>
<evidence type="ECO:0000256" key="1">
    <source>
        <dbReference type="ARBA" id="ARBA00022603"/>
    </source>
</evidence>
<evidence type="ECO:0000256" key="2">
    <source>
        <dbReference type="ARBA" id="ARBA00022679"/>
    </source>
</evidence>
<dbReference type="PROSITE" id="PS50280">
    <property type="entry name" value="SET"/>
    <property type="match status" value="1"/>
</dbReference>
<dbReference type="CDD" id="cd10527">
    <property type="entry name" value="SET_LSMT"/>
    <property type="match status" value="1"/>
</dbReference>
<dbReference type="Gene3D" id="3.90.1420.10">
    <property type="entry name" value="Rubisco LSMT, substrate-binding domain"/>
    <property type="match status" value="1"/>
</dbReference>
<sequence length="543" mass="62388">MEPLSPYEALELDNDCSIVLELSKDDPLFEKKMKLLQSKGFNSKERINFKRDPDFVTITLKVMLQIARIINLDEVELYFGDDGISSPDDPYSHRNELQALTSILRLIDISAYSSTQMQKDLFQKLHDAIIDMIHTFAGNNSMQPTIIENHHCDKENDLLKWGEQNGIRARLRIAYVKDAGRGAIAREDLKVGDAALEIPASLIISEELLRESDMYHVLKKIEGISSETMLLLWSMKEKHNCNSKFKKYFATLPEEFHTGFSFGLEAKMALSDTLLFEEIIQANNHLHTQYDGLFPILCKEHPDIFPPELYTWEQFLWACELWYSNSMKIMFADGKLRTCLIPIASFFNHSLYPHIVHYGRIDSATNSLKFCLSRPCSAGEECFLSYGNFSSSHLITFYGFVPKGHNPYDIFPLEFEDGTCHMVRATWLSRNNHIFHYGLPTPLLDYLRRLKSPILNTKTLLQGNLENELEVLEDLLFMFNDLMENLGDADIDDGIETSWDVKLATKFKDIHRGIVSSVLTSCYEGIKLLKIELSKCMEEDIRG</sequence>
<organism evidence="5 6">
    <name type="scientific">Ziziphus jujuba</name>
    <name type="common">Chinese jujube</name>
    <name type="synonym">Ziziphus sativa</name>
    <dbReference type="NCBI Taxonomy" id="326968"/>
    <lineage>
        <taxon>Eukaryota</taxon>
        <taxon>Viridiplantae</taxon>
        <taxon>Streptophyta</taxon>
        <taxon>Embryophyta</taxon>
        <taxon>Tracheophyta</taxon>
        <taxon>Spermatophyta</taxon>
        <taxon>Magnoliopsida</taxon>
        <taxon>eudicotyledons</taxon>
        <taxon>Gunneridae</taxon>
        <taxon>Pentapetalae</taxon>
        <taxon>rosids</taxon>
        <taxon>fabids</taxon>
        <taxon>Rosales</taxon>
        <taxon>Rhamnaceae</taxon>
        <taxon>Paliureae</taxon>
        <taxon>Ziziphus</taxon>
    </lineage>
</organism>
<dbReference type="Pfam" id="PF09273">
    <property type="entry name" value="Rubis-subs-bind"/>
    <property type="match status" value="1"/>
</dbReference>
<reference evidence="6" key="2">
    <citation type="submission" date="2025-08" db="UniProtKB">
        <authorList>
            <consortium name="RefSeq"/>
        </authorList>
    </citation>
    <scope>IDENTIFICATION</scope>
    <source>
        <tissue evidence="6">Seedling</tissue>
    </source>
</reference>
<dbReference type="InterPro" id="IPR036464">
    <property type="entry name" value="Rubisco_LSMT_subst-bd_sf"/>
</dbReference>
<evidence type="ECO:0000256" key="3">
    <source>
        <dbReference type="ARBA" id="ARBA00022691"/>
    </source>
</evidence>
<dbReference type="InterPro" id="IPR001214">
    <property type="entry name" value="SET_dom"/>
</dbReference>
<dbReference type="Proteomes" id="UP001652623">
    <property type="component" value="Chromosome 1"/>
</dbReference>
<dbReference type="SUPFAM" id="SSF82199">
    <property type="entry name" value="SET domain"/>
    <property type="match status" value="1"/>
</dbReference>
<evidence type="ECO:0000313" key="5">
    <source>
        <dbReference type="Proteomes" id="UP001652623"/>
    </source>
</evidence>
<gene>
    <name evidence="6" type="primary">LOC107410546</name>
</gene>
<name>A0ABM3I8X7_ZIZJJ</name>